<accession>A0A5K7SD70</accession>
<evidence type="ECO:0000313" key="3">
    <source>
        <dbReference type="EMBL" id="BBE19552.1"/>
    </source>
</evidence>
<feature type="transmembrane region" description="Helical" evidence="1">
    <location>
        <begin position="63"/>
        <end position="83"/>
    </location>
</feature>
<keyword evidence="1" id="KW-1133">Transmembrane helix</keyword>
<feature type="transmembrane region" description="Helical" evidence="1">
    <location>
        <begin position="7"/>
        <end position="26"/>
    </location>
</feature>
<feature type="transmembrane region" description="Helical" evidence="1">
    <location>
        <begin position="32"/>
        <end position="51"/>
    </location>
</feature>
<evidence type="ECO:0000256" key="1">
    <source>
        <dbReference type="SAM" id="Phobius"/>
    </source>
</evidence>
<feature type="domain" description="VanZ-like" evidence="2">
    <location>
        <begin position="7"/>
        <end position="83"/>
    </location>
</feature>
<dbReference type="InterPro" id="IPR006976">
    <property type="entry name" value="VanZ-like"/>
</dbReference>
<keyword evidence="4" id="KW-1185">Reference proteome</keyword>
<proteinExistence type="predicted"/>
<dbReference type="PANTHER" id="PTHR28008">
    <property type="entry name" value="DOMAIN PROTEIN, PUTATIVE (AFU_ORTHOLOGUE AFUA_3G10980)-RELATED"/>
    <property type="match status" value="1"/>
</dbReference>
<sequence length="96" mass="11014">MFHGEDKVVHFIMYFGFSILFCWTLKTELNFSKLFFVILVTVSWGILMEYLQLDMHIGRSFSWYDELANSIGSVFGILIYTLVSRNAAANLTSGSI</sequence>
<evidence type="ECO:0000259" key="2">
    <source>
        <dbReference type="Pfam" id="PF04892"/>
    </source>
</evidence>
<gene>
    <name evidence="3" type="ORF">AQPE_3737</name>
</gene>
<organism evidence="3 4">
    <name type="scientific">Aquipluma nitroreducens</name>
    <dbReference type="NCBI Taxonomy" id="2010828"/>
    <lineage>
        <taxon>Bacteria</taxon>
        <taxon>Pseudomonadati</taxon>
        <taxon>Bacteroidota</taxon>
        <taxon>Bacteroidia</taxon>
        <taxon>Marinilabiliales</taxon>
        <taxon>Prolixibacteraceae</taxon>
        <taxon>Aquipluma</taxon>
    </lineage>
</organism>
<dbReference type="NCBIfam" id="NF037970">
    <property type="entry name" value="vanZ_1"/>
    <property type="match status" value="1"/>
</dbReference>
<reference evidence="3" key="1">
    <citation type="journal article" date="2020" name="Int. J. Syst. Evol. Microbiol.">
        <title>Aquipluma nitroreducens gen. nov. sp. nov., a novel facultatively anaerobic bacterium isolated from a freshwater lake.</title>
        <authorList>
            <person name="Watanabe M."/>
            <person name="Kojima H."/>
            <person name="Fukui M."/>
        </authorList>
    </citation>
    <scope>NUCLEOTIDE SEQUENCE</scope>
    <source>
        <strain evidence="3">MeG22</strain>
    </source>
</reference>
<dbReference type="EMBL" id="AP018694">
    <property type="protein sequence ID" value="BBE19552.1"/>
    <property type="molecule type" value="Genomic_DNA"/>
</dbReference>
<keyword evidence="1" id="KW-0812">Transmembrane</keyword>
<dbReference type="PANTHER" id="PTHR28008:SF1">
    <property type="entry name" value="DOMAIN PROTEIN, PUTATIVE (AFU_ORTHOLOGUE AFUA_3G10980)-RELATED"/>
    <property type="match status" value="1"/>
</dbReference>
<protein>
    <recommendedName>
        <fullName evidence="2">VanZ-like domain-containing protein</fullName>
    </recommendedName>
</protein>
<evidence type="ECO:0000313" key="4">
    <source>
        <dbReference type="Proteomes" id="UP001193389"/>
    </source>
</evidence>
<dbReference type="AlphaFoldDB" id="A0A5K7SD70"/>
<dbReference type="KEGG" id="anf:AQPE_3737"/>
<dbReference type="Pfam" id="PF04892">
    <property type="entry name" value="VanZ"/>
    <property type="match status" value="1"/>
</dbReference>
<name>A0A5K7SD70_9BACT</name>
<keyword evidence="1" id="KW-0472">Membrane</keyword>
<dbReference type="Proteomes" id="UP001193389">
    <property type="component" value="Chromosome"/>
</dbReference>